<dbReference type="Proteomes" id="UP000035762">
    <property type="component" value="Unassembled WGS sequence"/>
</dbReference>
<name>A0A090MTS6_AFIFE</name>
<keyword evidence="1" id="KW-0472">Membrane</keyword>
<keyword evidence="3" id="KW-1185">Reference proteome</keyword>
<dbReference type="STRING" id="1035.BN961_02440"/>
<keyword evidence="1" id="KW-1133">Transmembrane helix</keyword>
<evidence type="ECO:0000313" key="3">
    <source>
        <dbReference type="Proteomes" id="UP000035762"/>
    </source>
</evidence>
<accession>A0A090MTS6</accession>
<evidence type="ECO:0000256" key="1">
    <source>
        <dbReference type="SAM" id="Phobius"/>
    </source>
</evidence>
<reference evidence="2 3" key="1">
    <citation type="journal article" date="2014" name="Genome Announc.">
        <title>Genome Sequence of Afipia felis Strain 76713, Isolated in Hospital Water Using an Amoeba Co-Culture Procedure.</title>
        <authorList>
            <person name="Benamar S."/>
            <person name="La Scola B."/>
            <person name="Croce O."/>
        </authorList>
    </citation>
    <scope>NUCLEOTIDE SEQUENCE [LARGE SCALE GENOMIC DNA]</scope>
    <source>
        <strain evidence="2 3">76713</strain>
    </source>
</reference>
<gene>
    <name evidence="2" type="ORF">BN961_02440</name>
</gene>
<dbReference type="RefSeq" id="WP_009340257.1">
    <property type="nucleotide sequence ID" value="NZ_CCAZ020000001.1"/>
</dbReference>
<feature type="transmembrane region" description="Helical" evidence="1">
    <location>
        <begin position="6"/>
        <end position="28"/>
    </location>
</feature>
<dbReference type="OrthoDB" id="9975163at2"/>
<dbReference type="AlphaFoldDB" id="A0A090MTS6"/>
<comment type="caution">
    <text evidence="2">The sequence shown here is derived from an EMBL/GenBank/DDBJ whole genome shotgun (WGS) entry which is preliminary data.</text>
</comment>
<proteinExistence type="predicted"/>
<protein>
    <submittedName>
        <fullName evidence="2">Uncharacterized protein</fullName>
    </submittedName>
</protein>
<keyword evidence="1" id="KW-0812">Transmembrane</keyword>
<sequence length="79" mass="8736">MDNRTFWLGLLGGMMAGALIIAAGYYAIKAYLPPPDDDPLYRAKQSFLPFGTGLSRAEAEAEILFLNRWRERAPASLTS</sequence>
<evidence type="ECO:0000313" key="2">
    <source>
        <dbReference type="EMBL" id="CEG09019.1"/>
    </source>
</evidence>
<organism evidence="2 3">
    <name type="scientific">Afipia felis</name>
    <name type="common">Cat scratch disease bacillus</name>
    <dbReference type="NCBI Taxonomy" id="1035"/>
    <lineage>
        <taxon>Bacteria</taxon>
        <taxon>Pseudomonadati</taxon>
        <taxon>Pseudomonadota</taxon>
        <taxon>Alphaproteobacteria</taxon>
        <taxon>Hyphomicrobiales</taxon>
        <taxon>Nitrobacteraceae</taxon>
        <taxon>Afipia</taxon>
    </lineage>
</organism>
<dbReference type="EMBL" id="CCAZ020000001">
    <property type="protein sequence ID" value="CEG09019.1"/>
    <property type="molecule type" value="Genomic_DNA"/>
</dbReference>